<gene>
    <name evidence="1" type="ORF">LGH74_16375</name>
</gene>
<accession>A0ABS8AVM5</accession>
<protein>
    <submittedName>
        <fullName evidence="1">DUF2480 family protein</fullName>
    </submittedName>
</protein>
<comment type="caution">
    <text evidence="1">The sequence shown here is derived from an EMBL/GenBank/DDBJ whole genome shotgun (WGS) entry which is preliminary data.</text>
</comment>
<dbReference type="EMBL" id="JAJADR010000004">
    <property type="protein sequence ID" value="MCB2409569.1"/>
    <property type="molecule type" value="Genomic_DNA"/>
</dbReference>
<dbReference type="InterPro" id="IPR018914">
    <property type="entry name" value="DUF2480"/>
</dbReference>
<evidence type="ECO:0000313" key="1">
    <source>
        <dbReference type="EMBL" id="MCB2409569.1"/>
    </source>
</evidence>
<evidence type="ECO:0000313" key="2">
    <source>
        <dbReference type="Proteomes" id="UP001165296"/>
    </source>
</evidence>
<proteinExistence type="predicted"/>
<sequence>MEDLINRVAQSALTSLNLEEFIHPGERVVYDIKENLFHGLMLREKDFREFIKTHDWSQYDGKNVAIICSADAIVPTWAYMLLASKLQNHAHRYVFGNLEALEQELFHEAIAGINAEDFRDAKVVVKGCGNIPVPTYAYVAIMQKLLPVTSSIMYGEPCSTVPLYKRPKAPAAS</sequence>
<reference evidence="1" key="1">
    <citation type="submission" date="2021-10" db="EMBL/GenBank/DDBJ databases">
        <authorList>
            <person name="Dean J.D."/>
            <person name="Kim M.K."/>
            <person name="Newey C.N."/>
            <person name="Stoker T.S."/>
            <person name="Thompson D.W."/>
            <person name="Grose J.H."/>
        </authorList>
    </citation>
    <scope>NUCLEOTIDE SEQUENCE</scope>
    <source>
        <strain evidence="1">BT178</strain>
    </source>
</reference>
<keyword evidence="2" id="KW-1185">Reference proteome</keyword>
<organism evidence="1 2">
    <name type="scientific">Hymenobacter lucidus</name>
    <dbReference type="NCBI Taxonomy" id="2880930"/>
    <lineage>
        <taxon>Bacteria</taxon>
        <taxon>Pseudomonadati</taxon>
        <taxon>Bacteroidota</taxon>
        <taxon>Cytophagia</taxon>
        <taxon>Cytophagales</taxon>
        <taxon>Hymenobacteraceae</taxon>
        <taxon>Hymenobacter</taxon>
    </lineage>
</organism>
<name>A0ABS8AVM5_9BACT</name>
<dbReference type="Proteomes" id="UP001165296">
    <property type="component" value="Unassembled WGS sequence"/>
</dbReference>
<dbReference type="Pfam" id="PF10652">
    <property type="entry name" value="DUF2480"/>
    <property type="match status" value="1"/>
</dbReference>
<dbReference type="RefSeq" id="WP_226177295.1">
    <property type="nucleotide sequence ID" value="NZ_JAJADR010000004.1"/>
</dbReference>